<evidence type="ECO:0000256" key="12">
    <source>
        <dbReference type="ARBA" id="ARBA00038905"/>
    </source>
</evidence>
<proteinExistence type="inferred from homology"/>
<dbReference type="EMBL" id="CP041690">
    <property type="protein sequence ID" value="QEE21178.1"/>
    <property type="molecule type" value="Genomic_DNA"/>
</dbReference>
<evidence type="ECO:0000256" key="15">
    <source>
        <dbReference type="ARBA" id="ARBA00041979"/>
    </source>
</evidence>
<dbReference type="InterPro" id="IPR015797">
    <property type="entry name" value="NUDIX_hydrolase-like_dom_sf"/>
</dbReference>
<comment type="similarity">
    <text evidence="2">Belongs to the Nudix hydrolase family.</text>
</comment>
<gene>
    <name evidence="18" type="ORF">FNA67_13770</name>
</gene>
<dbReference type="Pfam" id="PF00293">
    <property type="entry name" value="NUDIX"/>
    <property type="match status" value="1"/>
</dbReference>
<keyword evidence="4" id="KW-0235">DNA replication</keyword>
<dbReference type="OrthoDB" id="9801098at2"/>
<dbReference type="KEGG" id="yti:FNA67_13770"/>
<evidence type="ECO:0000256" key="8">
    <source>
        <dbReference type="ARBA" id="ARBA00022842"/>
    </source>
</evidence>
<keyword evidence="6" id="KW-0227">DNA damage</keyword>
<dbReference type="Proteomes" id="UP000321062">
    <property type="component" value="Chromosome"/>
</dbReference>
<dbReference type="EC" id="3.6.1.55" evidence="12"/>
<dbReference type="AlphaFoldDB" id="A0A5B9DRU8"/>
<evidence type="ECO:0000256" key="7">
    <source>
        <dbReference type="ARBA" id="ARBA00022801"/>
    </source>
</evidence>
<dbReference type="Gene3D" id="3.90.79.10">
    <property type="entry name" value="Nucleoside Triphosphate Pyrophosphohydrolase"/>
    <property type="match status" value="1"/>
</dbReference>
<comment type="catalytic activity">
    <reaction evidence="10">
        <text>8-oxo-dGTP + H2O = 8-oxo-dGMP + diphosphate + H(+)</text>
        <dbReference type="Rhea" id="RHEA:31575"/>
        <dbReference type="ChEBI" id="CHEBI:15377"/>
        <dbReference type="ChEBI" id="CHEBI:15378"/>
        <dbReference type="ChEBI" id="CHEBI:33019"/>
        <dbReference type="ChEBI" id="CHEBI:63224"/>
        <dbReference type="ChEBI" id="CHEBI:77896"/>
        <dbReference type="EC" id="3.6.1.55"/>
    </reaction>
</comment>
<dbReference type="GO" id="GO:0035539">
    <property type="term" value="F:8-oxo-7,8-dihydrodeoxyguanosine triphosphate pyrophosphatase activity"/>
    <property type="evidence" value="ECO:0007669"/>
    <property type="project" value="UniProtKB-EC"/>
</dbReference>
<evidence type="ECO:0000256" key="2">
    <source>
        <dbReference type="ARBA" id="ARBA00005582"/>
    </source>
</evidence>
<evidence type="ECO:0000256" key="16">
    <source>
        <dbReference type="ARBA" id="ARBA00042798"/>
    </source>
</evidence>
<keyword evidence="5" id="KW-0479">Metal-binding</keyword>
<dbReference type="PANTHER" id="PTHR47707">
    <property type="entry name" value="8-OXO-DGTP DIPHOSPHATASE"/>
    <property type="match status" value="1"/>
</dbReference>
<evidence type="ECO:0000256" key="3">
    <source>
        <dbReference type="ARBA" id="ARBA00022457"/>
    </source>
</evidence>
<keyword evidence="3" id="KW-0515">Mutator protein</keyword>
<dbReference type="PANTHER" id="PTHR47707:SF1">
    <property type="entry name" value="NUDIX HYDROLASE FAMILY PROTEIN"/>
    <property type="match status" value="1"/>
</dbReference>
<dbReference type="CDD" id="cd04690">
    <property type="entry name" value="NUDIX_Hydrolase"/>
    <property type="match status" value="1"/>
</dbReference>
<reference evidence="18 19" key="1">
    <citation type="journal article" date="2015" name="Int. J. Syst. Evol. Microbiol.">
        <title>Youhaiella tibetensis gen. nov., sp. nov., isolated from subsurface sediment.</title>
        <authorList>
            <person name="Wang Y.X."/>
            <person name="Huang F.Q."/>
            <person name="Nogi Y."/>
            <person name="Pang S.J."/>
            <person name="Wang P.K."/>
            <person name="Lv J."/>
        </authorList>
    </citation>
    <scope>NUCLEOTIDE SEQUENCE [LARGE SCALE GENOMIC DNA]</scope>
    <source>
        <strain evidence="19">fig4</strain>
    </source>
</reference>
<evidence type="ECO:0000313" key="19">
    <source>
        <dbReference type="Proteomes" id="UP000321062"/>
    </source>
</evidence>
<accession>A0A5B9DRU8</accession>
<comment type="cofactor">
    <cofactor evidence="1">
        <name>Mg(2+)</name>
        <dbReference type="ChEBI" id="CHEBI:18420"/>
    </cofactor>
</comment>
<organism evidence="18 19">
    <name type="scientific">Paradevosia tibetensis</name>
    <dbReference type="NCBI Taxonomy" id="1447062"/>
    <lineage>
        <taxon>Bacteria</taxon>
        <taxon>Pseudomonadati</taxon>
        <taxon>Pseudomonadota</taxon>
        <taxon>Alphaproteobacteria</taxon>
        <taxon>Hyphomicrobiales</taxon>
        <taxon>Devosiaceae</taxon>
        <taxon>Paradevosia</taxon>
    </lineage>
</organism>
<dbReference type="SUPFAM" id="SSF55811">
    <property type="entry name" value="Nudix"/>
    <property type="match status" value="1"/>
</dbReference>
<keyword evidence="9" id="KW-0234">DNA repair</keyword>
<dbReference type="InterPro" id="IPR047127">
    <property type="entry name" value="MutT-like"/>
</dbReference>
<evidence type="ECO:0000256" key="9">
    <source>
        <dbReference type="ARBA" id="ARBA00023204"/>
    </source>
</evidence>
<protein>
    <recommendedName>
        <fullName evidence="13">8-oxo-dGTP diphosphatase</fullName>
        <ecNumber evidence="12">3.6.1.55</ecNumber>
    </recommendedName>
    <alternativeName>
        <fullName evidence="16">7,8-dihydro-8-oxoguanine-triphosphatase</fullName>
    </alternativeName>
    <alternativeName>
        <fullName evidence="15">Mutator protein MutT</fullName>
    </alternativeName>
    <alternativeName>
        <fullName evidence="14">dGTP pyrophosphohydrolase</fullName>
    </alternativeName>
</protein>
<keyword evidence="7" id="KW-0378">Hydrolase</keyword>
<keyword evidence="8" id="KW-0460">Magnesium</keyword>
<dbReference type="RefSeq" id="WP_147656377.1">
    <property type="nucleotide sequence ID" value="NZ_BMFM01000001.1"/>
</dbReference>
<evidence type="ECO:0000256" key="13">
    <source>
        <dbReference type="ARBA" id="ARBA00040794"/>
    </source>
</evidence>
<evidence type="ECO:0000256" key="11">
    <source>
        <dbReference type="ARBA" id="ARBA00036904"/>
    </source>
</evidence>
<name>A0A5B9DRU8_9HYPH</name>
<dbReference type="GO" id="GO:0006281">
    <property type="term" value="P:DNA repair"/>
    <property type="evidence" value="ECO:0007669"/>
    <property type="project" value="UniProtKB-KW"/>
</dbReference>
<dbReference type="GO" id="GO:0044715">
    <property type="term" value="F:8-oxo-dGDP phosphatase activity"/>
    <property type="evidence" value="ECO:0007669"/>
    <property type="project" value="TreeGrafter"/>
</dbReference>
<evidence type="ECO:0000256" key="4">
    <source>
        <dbReference type="ARBA" id="ARBA00022705"/>
    </source>
</evidence>
<evidence type="ECO:0000256" key="10">
    <source>
        <dbReference type="ARBA" id="ARBA00035861"/>
    </source>
</evidence>
<feature type="domain" description="Nudix hydrolase" evidence="17">
    <location>
        <begin position="3"/>
        <end position="131"/>
    </location>
</feature>
<dbReference type="InterPro" id="IPR000086">
    <property type="entry name" value="NUDIX_hydrolase_dom"/>
</dbReference>
<dbReference type="PROSITE" id="PS51462">
    <property type="entry name" value="NUDIX"/>
    <property type="match status" value="1"/>
</dbReference>
<evidence type="ECO:0000256" key="6">
    <source>
        <dbReference type="ARBA" id="ARBA00022763"/>
    </source>
</evidence>
<sequence>MTRLIRIAASVIARPDGYVLVVRKRGTTAFMQPGGKIDGAETALAAVRRELYEELQIEVAEGALDYLGHFSALAANEPGATVDAEIFTLQWGEPVSSAAEIEEIRWVDPAIPGDIELAALTRDHIFPAWMARRNLPPADGG</sequence>
<dbReference type="GO" id="GO:0046872">
    <property type="term" value="F:metal ion binding"/>
    <property type="evidence" value="ECO:0007669"/>
    <property type="project" value="UniProtKB-KW"/>
</dbReference>
<dbReference type="GO" id="GO:0006260">
    <property type="term" value="P:DNA replication"/>
    <property type="evidence" value="ECO:0007669"/>
    <property type="project" value="UniProtKB-KW"/>
</dbReference>
<evidence type="ECO:0000256" key="5">
    <source>
        <dbReference type="ARBA" id="ARBA00022723"/>
    </source>
</evidence>
<dbReference type="GO" id="GO:0044716">
    <property type="term" value="F:8-oxo-GDP phosphatase activity"/>
    <property type="evidence" value="ECO:0007669"/>
    <property type="project" value="TreeGrafter"/>
</dbReference>
<evidence type="ECO:0000256" key="14">
    <source>
        <dbReference type="ARBA" id="ARBA00041592"/>
    </source>
</evidence>
<keyword evidence="19" id="KW-1185">Reference proteome</keyword>
<evidence type="ECO:0000313" key="18">
    <source>
        <dbReference type="EMBL" id="QEE21178.1"/>
    </source>
</evidence>
<comment type="catalytic activity">
    <reaction evidence="11">
        <text>8-oxo-GTP + H2O = 8-oxo-GMP + diphosphate + H(+)</text>
        <dbReference type="Rhea" id="RHEA:67616"/>
        <dbReference type="ChEBI" id="CHEBI:15377"/>
        <dbReference type="ChEBI" id="CHEBI:15378"/>
        <dbReference type="ChEBI" id="CHEBI:33019"/>
        <dbReference type="ChEBI" id="CHEBI:143553"/>
        <dbReference type="ChEBI" id="CHEBI:145694"/>
    </reaction>
</comment>
<evidence type="ECO:0000256" key="1">
    <source>
        <dbReference type="ARBA" id="ARBA00001946"/>
    </source>
</evidence>
<dbReference type="GO" id="GO:0008413">
    <property type="term" value="F:8-oxo-7,8-dihydroguanosine triphosphate pyrophosphatase activity"/>
    <property type="evidence" value="ECO:0007669"/>
    <property type="project" value="TreeGrafter"/>
</dbReference>
<evidence type="ECO:0000259" key="17">
    <source>
        <dbReference type="PROSITE" id="PS51462"/>
    </source>
</evidence>